<name>A0A2H5P5D2_CITUN</name>
<evidence type="ECO:0000256" key="9">
    <source>
        <dbReference type="ARBA" id="ARBA00048679"/>
    </source>
</evidence>
<keyword evidence="5" id="KW-1133">Transmembrane helix</keyword>
<feature type="domain" description="Wall-associated receptor kinase C-terminal" evidence="12">
    <location>
        <begin position="179"/>
        <end position="257"/>
    </location>
</feature>
<evidence type="ECO:0000256" key="1">
    <source>
        <dbReference type="ARBA" id="ARBA00004167"/>
    </source>
</evidence>
<dbReference type="GO" id="GO:0016020">
    <property type="term" value="C:membrane"/>
    <property type="evidence" value="ECO:0007669"/>
    <property type="project" value="UniProtKB-SubCell"/>
</dbReference>
<dbReference type="EMBL" id="BDQV01000039">
    <property type="protein sequence ID" value="GAY47577.1"/>
    <property type="molecule type" value="Genomic_DNA"/>
</dbReference>
<protein>
    <recommendedName>
        <fullName evidence="2">non-specific serine/threonine protein kinase</fullName>
        <ecNumber evidence="2">2.7.11.1</ecNumber>
    </recommendedName>
</protein>
<keyword evidence="3" id="KW-0812">Transmembrane</keyword>
<evidence type="ECO:0000259" key="11">
    <source>
        <dbReference type="Pfam" id="PF13947"/>
    </source>
</evidence>
<comment type="subcellular location">
    <subcellularLocation>
        <location evidence="1">Membrane</location>
        <topology evidence="1">Single-pass membrane protein</topology>
    </subcellularLocation>
</comment>
<dbReference type="Proteomes" id="UP000236630">
    <property type="component" value="Unassembled WGS sequence"/>
</dbReference>
<evidence type="ECO:0000256" key="6">
    <source>
        <dbReference type="ARBA" id="ARBA00023136"/>
    </source>
</evidence>
<dbReference type="Pfam" id="PF13947">
    <property type="entry name" value="GUB_WAK_bind"/>
    <property type="match status" value="1"/>
</dbReference>
<dbReference type="Gene3D" id="1.10.510.10">
    <property type="entry name" value="Transferase(Phosphotransferase) domain 1"/>
    <property type="match status" value="1"/>
</dbReference>
<evidence type="ECO:0000256" key="8">
    <source>
        <dbReference type="ARBA" id="ARBA00047899"/>
    </source>
</evidence>
<proteinExistence type="predicted"/>
<evidence type="ECO:0000256" key="5">
    <source>
        <dbReference type="ARBA" id="ARBA00022989"/>
    </source>
</evidence>
<dbReference type="SUPFAM" id="SSF56112">
    <property type="entry name" value="Protein kinase-like (PK-like)"/>
    <property type="match status" value="1"/>
</dbReference>
<dbReference type="Pfam" id="PF07714">
    <property type="entry name" value="PK_Tyr_Ser-Thr"/>
    <property type="match status" value="1"/>
</dbReference>
<feature type="domain" description="Serine-threonine/tyrosine-protein kinase catalytic" evidence="10">
    <location>
        <begin position="282"/>
        <end position="330"/>
    </location>
</feature>
<comment type="catalytic activity">
    <reaction evidence="9">
        <text>L-seryl-[protein] + ATP = O-phospho-L-seryl-[protein] + ADP + H(+)</text>
        <dbReference type="Rhea" id="RHEA:17989"/>
        <dbReference type="Rhea" id="RHEA-COMP:9863"/>
        <dbReference type="Rhea" id="RHEA-COMP:11604"/>
        <dbReference type="ChEBI" id="CHEBI:15378"/>
        <dbReference type="ChEBI" id="CHEBI:29999"/>
        <dbReference type="ChEBI" id="CHEBI:30616"/>
        <dbReference type="ChEBI" id="CHEBI:83421"/>
        <dbReference type="ChEBI" id="CHEBI:456216"/>
        <dbReference type="EC" id="2.7.11.1"/>
    </reaction>
</comment>
<dbReference type="PANTHER" id="PTHR33138:SF27">
    <property type="entry name" value="WALL-ASSOCIATED RECEPTOR KINASE C-TERMINAL DOMAIN-CONTAINING PROTEIN"/>
    <property type="match status" value="1"/>
</dbReference>
<comment type="caution">
    <text evidence="13">The sequence shown here is derived from an EMBL/GenBank/DDBJ whole genome shotgun (WGS) entry which is preliminary data.</text>
</comment>
<comment type="catalytic activity">
    <reaction evidence="8">
        <text>L-threonyl-[protein] + ATP = O-phospho-L-threonyl-[protein] + ADP + H(+)</text>
        <dbReference type="Rhea" id="RHEA:46608"/>
        <dbReference type="Rhea" id="RHEA-COMP:11060"/>
        <dbReference type="Rhea" id="RHEA-COMP:11605"/>
        <dbReference type="ChEBI" id="CHEBI:15378"/>
        <dbReference type="ChEBI" id="CHEBI:30013"/>
        <dbReference type="ChEBI" id="CHEBI:30616"/>
        <dbReference type="ChEBI" id="CHEBI:61977"/>
        <dbReference type="ChEBI" id="CHEBI:456216"/>
        <dbReference type="EC" id="2.7.11.1"/>
    </reaction>
</comment>
<keyword evidence="14" id="KW-1185">Reference proteome</keyword>
<accession>A0A2H5P5D2</accession>
<keyword evidence="4" id="KW-0732">Signal</keyword>
<gene>
    <name evidence="13" type="ORF">CUMW_105470</name>
</gene>
<dbReference type="Pfam" id="PF14380">
    <property type="entry name" value="WAK_assoc"/>
    <property type="match status" value="1"/>
</dbReference>
<evidence type="ECO:0000256" key="3">
    <source>
        <dbReference type="ARBA" id="ARBA00022692"/>
    </source>
</evidence>
<dbReference type="EC" id="2.7.11.1" evidence="2"/>
<evidence type="ECO:0000256" key="2">
    <source>
        <dbReference type="ARBA" id="ARBA00012513"/>
    </source>
</evidence>
<evidence type="ECO:0000256" key="4">
    <source>
        <dbReference type="ARBA" id="ARBA00022729"/>
    </source>
</evidence>
<dbReference type="InterPro" id="IPR025287">
    <property type="entry name" value="WAK_GUB"/>
</dbReference>
<reference evidence="13 14" key="1">
    <citation type="journal article" date="2017" name="Front. Genet.">
        <title>Draft sequencing of the heterozygous diploid genome of Satsuma (Citrus unshiu Marc.) using a hybrid assembly approach.</title>
        <authorList>
            <person name="Shimizu T."/>
            <person name="Tanizawa Y."/>
            <person name="Mochizuki T."/>
            <person name="Nagasaki H."/>
            <person name="Yoshioka T."/>
            <person name="Toyoda A."/>
            <person name="Fujiyama A."/>
            <person name="Kaminuma E."/>
            <person name="Nakamura Y."/>
        </authorList>
    </citation>
    <scope>NUCLEOTIDE SEQUENCE [LARGE SCALE GENOMIC DNA]</scope>
    <source>
        <strain evidence="14">cv. Miyagawa wase</strain>
    </source>
</reference>
<evidence type="ECO:0000259" key="10">
    <source>
        <dbReference type="Pfam" id="PF07714"/>
    </source>
</evidence>
<organism evidence="13 14">
    <name type="scientific">Citrus unshiu</name>
    <name type="common">Satsuma mandarin</name>
    <name type="synonym">Citrus nobilis var. unshiu</name>
    <dbReference type="NCBI Taxonomy" id="55188"/>
    <lineage>
        <taxon>Eukaryota</taxon>
        <taxon>Viridiplantae</taxon>
        <taxon>Streptophyta</taxon>
        <taxon>Embryophyta</taxon>
        <taxon>Tracheophyta</taxon>
        <taxon>Spermatophyta</taxon>
        <taxon>Magnoliopsida</taxon>
        <taxon>eudicotyledons</taxon>
        <taxon>Gunneridae</taxon>
        <taxon>Pentapetalae</taxon>
        <taxon>rosids</taxon>
        <taxon>malvids</taxon>
        <taxon>Sapindales</taxon>
        <taxon>Rutaceae</taxon>
        <taxon>Aurantioideae</taxon>
        <taxon>Citrus</taxon>
    </lineage>
</organism>
<dbReference type="InterPro" id="IPR001245">
    <property type="entry name" value="Ser-Thr/Tyr_kinase_cat_dom"/>
</dbReference>
<evidence type="ECO:0000259" key="12">
    <source>
        <dbReference type="Pfam" id="PF14380"/>
    </source>
</evidence>
<keyword evidence="6" id="KW-0472">Membrane</keyword>
<sequence length="377" mass="41768">MDQNFKFGQLIISKFSPLTSFCMFILYLLLARTVSGKIDPQYLACVAKTCGDGQNIGFPFYIENQQEAYCGYPGFNLSCNDKGNPVLKLSSGTKYIVEKIVYDNHSVLVSNAAFSETNSDGSCTFPRIKNVSLPAEFHLAPDQKQAVLLYNCSNSLPAKLLRYKLLAGNCSSDDTVLGMFEDDSDSASKQCKESVVAPVAVDMNGEGMSDHIGIEEMVRKGFLLKWNASDCSRCVESGGKCGFDVDTFNVKCYCPDRPHAKHCTPGRWQTEIEGQGGPDNRTSHVNIVTLLGFCFEGHRRALIYEFVSNGSLGEFIYEKHPLETNQKLKWKCCTKLQLALPEGTSEKSLTQSDAYSYGMDGFEMTGRKKQCNVAVDR</sequence>
<dbReference type="InterPro" id="IPR032872">
    <property type="entry name" value="WAK_assoc_C"/>
</dbReference>
<evidence type="ECO:0000313" key="13">
    <source>
        <dbReference type="EMBL" id="GAY47577.1"/>
    </source>
</evidence>
<dbReference type="GO" id="GO:0004674">
    <property type="term" value="F:protein serine/threonine kinase activity"/>
    <property type="evidence" value="ECO:0007669"/>
    <property type="project" value="UniProtKB-KW"/>
</dbReference>
<dbReference type="AlphaFoldDB" id="A0A2H5P5D2"/>
<dbReference type="GO" id="GO:0030247">
    <property type="term" value="F:polysaccharide binding"/>
    <property type="evidence" value="ECO:0007669"/>
    <property type="project" value="InterPro"/>
</dbReference>
<dbReference type="PANTHER" id="PTHR33138">
    <property type="entry name" value="OS01G0690200 PROTEIN"/>
    <property type="match status" value="1"/>
</dbReference>
<evidence type="ECO:0000313" key="14">
    <source>
        <dbReference type="Proteomes" id="UP000236630"/>
    </source>
</evidence>
<evidence type="ECO:0000256" key="7">
    <source>
        <dbReference type="ARBA" id="ARBA00023180"/>
    </source>
</evidence>
<feature type="domain" description="Wall-associated receptor kinase galacturonan-binding" evidence="11">
    <location>
        <begin position="45"/>
        <end position="110"/>
    </location>
</feature>
<dbReference type="InterPro" id="IPR011009">
    <property type="entry name" value="Kinase-like_dom_sf"/>
</dbReference>
<keyword evidence="7" id="KW-0325">Glycoprotein</keyword>